<evidence type="ECO:0000313" key="2">
    <source>
        <dbReference type="Proteomes" id="UP000294360"/>
    </source>
</evidence>
<accession>A0A4U8Z220</accession>
<evidence type="ECO:0000313" key="1">
    <source>
        <dbReference type="EMBL" id="VFU09361.1"/>
    </source>
</evidence>
<gene>
    <name evidence="1" type="ORF">MTUNDRAET4_2474</name>
</gene>
<organism evidence="1 2">
    <name type="scientific">Methylocella tundrae</name>
    <dbReference type="NCBI Taxonomy" id="227605"/>
    <lineage>
        <taxon>Bacteria</taxon>
        <taxon>Pseudomonadati</taxon>
        <taxon>Pseudomonadota</taxon>
        <taxon>Alphaproteobacteria</taxon>
        <taxon>Hyphomicrobiales</taxon>
        <taxon>Beijerinckiaceae</taxon>
        <taxon>Methylocella</taxon>
    </lineage>
</organism>
<dbReference type="Proteomes" id="UP000294360">
    <property type="component" value="Chromosome"/>
</dbReference>
<protein>
    <submittedName>
        <fullName evidence="1">Uncharacterized protein</fullName>
    </submittedName>
</protein>
<dbReference type="KEGG" id="mtun:MTUNDRAET4_2474"/>
<dbReference type="AlphaFoldDB" id="A0A4U8Z220"/>
<proteinExistence type="predicted"/>
<dbReference type="EMBL" id="LR536450">
    <property type="protein sequence ID" value="VFU09361.1"/>
    <property type="molecule type" value="Genomic_DNA"/>
</dbReference>
<sequence>MTCINTLNNMSKKRKAKSSKRLLPKTIQLPSSDAGEQHIGVSSNKTGRPLFSFRHICNKEFCVKKCSIEQFKAYSDALRMLSDLEWGVIDGLPSNGRGYEAIPVKSLNASAKIPEPFSKAEAVLVFRFGGGGAVASRTAGRIAGIKDRDRFYVLFIDSRFDLYDHGS</sequence>
<reference evidence="1 2" key="1">
    <citation type="submission" date="2019-03" db="EMBL/GenBank/DDBJ databases">
        <authorList>
            <person name="Kox A.R. M."/>
        </authorList>
    </citation>
    <scope>NUCLEOTIDE SEQUENCE [LARGE SCALE GENOMIC DNA]</scope>
    <source>
        <strain evidence="1">MTUNDRAET4 annotated genome</strain>
    </source>
</reference>
<name>A0A4U8Z220_METTU</name>